<dbReference type="Proteomes" id="UP000326865">
    <property type="component" value="Unassembled WGS sequence"/>
</dbReference>
<dbReference type="Proteomes" id="UP000326207">
    <property type="component" value="Unassembled WGS sequence"/>
</dbReference>
<dbReference type="Pfam" id="PF00535">
    <property type="entry name" value="Glycos_transf_2"/>
    <property type="match status" value="1"/>
</dbReference>
<evidence type="ECO:0000256" key="1">
    <source>
        <dbReference type="SAM" id="MobiDB-lite"/>
    </source>
</evidence>
<accession>A0A5N5U8W3</accession>
<evidence type="ECO:0000259" key="3">
    <source>
        <dbReference type="Pfam" id="PF00535"/>
    </source>
</evidence>
<dbReference type="AlphaFoldDB" id="A0A5N5U2R0"/>
<dbReference type="InterPro" id="IPR001173">
    <property type="entry name" value="Glyco_trans_2-like"/>
</dbReference>
<comment type="caution">
    <text evidence="5">The sequence shown here is derived from an EMBL/GenBank/DDBJ whole genome shotgun (WGS) entry which is preliminary data.</text>
</comment>
<dbReference type="InterPro" id="IPR029044">
    <property type="entry name" value="Nucleotide-diphossugar_trans"/>
</dbReference>
<dbReference type="EMBL" id="QMDY01000010">
    <property type="protein sequence ID" value="KAB7514112.1"/>
    <property type="molecule type" value="Genomic_DNA"/>
</dbReference>
<dbReference type="InterPro" id="IPR050256">
    <property type="entry name" value="Glycosyltransferase_2"/>
</dbReference>
<evidence type="ECO:0000313" key="7">
    <source>
        <dbReference type="Proteomes" id="UP000326207"/>
    </source>
</evidence>
<dbReference type="InterPro" id="IPR026456">
    <property type="entry name" value="GCTrfase_AglJ"/>
</dbReference>
<feature type="transmembrane region" description="Helical" evidence="2">
    <location>
        <begin position="268"/>
        <end position="291"/>
    </location>
</feature>
<protein>
    <submittedName>
        <fullName evidence="5">S-layer glycoprotein N-glycosyltransferase AglJ</fullName>
        <ecNumber evidence="5">2.4.1.-</ecNumber>
    </submittedName>
</protein>
<accession>A0A5N5U2R0</accession>
<keyword evidence="2" id="KW-1133">Transmembrane helix</keyword>
<evidence type="ECO:0000313" key="4">
    <source>
        <dbReference type="EMBL" id="KAB7512459.1"/>
    </source>
</evidence>
<name>A0A5N5U2R0_9EURY</name>
<dbReference type="Gene3D" id="3.90.550.10">
    <property type="entry name" value="Spore Coat Polysaccharide Biosynthesis Protein SpsA, Chain A"/>
    <property type="match status" value="1"/>
</dbReference>
<dbReference type="PANTHER" id="PTHR48090:SF7">
    <property type="entry name" value="RFBJ PROTEIN"/>
    <property type="match status" value="1"/>
</dbReference>
<accession>A0A5N5U225</accession>
<feature type="region of interest" description="Disordered" evidence="1">
    <location>
        <begin position="304"/>
        <end position="327"/>
    </location>
</feature>
<dbReference type="Proteomes" id="UP000326302">
    <property type="component" value="Unassembled WGS sequence"/>
</dbReference>
<dbReference type="EMBL" id="QKKZ01000009">
    <property type="protein sequence ID" value="KAB7512459.1"/>
    <property type="molecule type" value="Genomic_DNA"/>
</dbReference>
<evidence type="ECO:0000256" key="2">
    <source>
        <dbReference type="SAM" id="Phobius"/>
    </source>
</evidence>
<evidence type="ECO:0000313" key="8">
    <source>
        <dbReference type="Proteomes" id="UP000326302"/>
    </source>
</evidence>
<dbReference type="CDD" id="cd04179">
    <property type="entry name" value="DPM_DPG-synthase_like"/>
    <property type="match status" value="1"/>
</dbReference>
<dbReference type="NCBIfam" id="TIGR04182">
    <property type="entry name" value="glyco_TIGR04182"/>
    <property type="match status" value="1"/>
</dbReference>
<proteinExistence type="predicted"/>
<evidence type="ECO:0000313" key="9">
    <source>
        <dbReference type="Proteomes" id="UP000326865"/>
    </source>
</evidence>
<dbReference type="RefSeq" id="WP_152121121.1">
    <property type="nucleotide sequence ID" value="NZ_QJOW01000009.1"/>
</dbReference>
<feature type="transmembrane region" description="Helical" evidence="2">
    <location>
        <begin position="229"/>
        <end position="256"/>
    </location>
</feature>
<keyword evidence="2" id="KW-0472">Membrane</keyword>
<feature type="domain" description="Glycosyltransferase 2-like" evidence="3">
    <location>
        <begin position="7"/>
        <end position="162"/>
    </location>
</feature>
<keyword evidence="5" id="KW-0808">Transferase</keyword>
<keyword evidence="9" id="KW-1185">Reference proteome</keyword>
<reference evidence="7 8" key="1">
    <citation type="submission" date="2019-10" db="EMBL/GenBank/DDBJ databases">
        <title>Unraveling microbial dark matter from salterns through culturing: the case of the genus Halosegnis.</title>
        <authorList>
            <person name="Duran-Viseras A."/>
            <person name="Andrei A.-S."/>
            <person name="Vera-Gargallo B."/>
            <person name="Ghai R."/>
            <person name="Sanchez-Porro C."/>
            <person name="Ventosa A."/>
        </authorList>
    </citation>
    <scope>NUCLEOTIDE SEQUENCE [LARGE SCALE GENOMIC DNA]</scope>
    <source>
        <strain evidence="5 8">F17-44</strain>
        <strain evidence="4 9">F18-79</strain>
        <strain evidence="6 7">F19-13</strain>
    </source>
</reference>
<dbReference type="EC" id="2.4.1.-" evidence="5"/>
<gene>
    <name evidence="5" type="primary">aglJ</name>
    <name evidence="4" type="ORF">DM867_12775</name>
    <name evidence="5" type="ORF">DMP03_13790</name>
    <name evidence="6" type="ORF">DP108_12450</name>
</gene>
<evidence type="ECO:0000313" key="6">
    <source>
        <dbReference type="EMBL" id="KAB7514112.1"/>
    </source>
</evidence>
<evidence type="ECO:0000313" key="5">
    <source>
        <dbReference type="EMBL" id="KAB7512719.1"/>
    </source>
</evidence>
<dbReference type="GO" id="GO:0016757">
    <property type="term" value="F:glycosyltransferase activity"/>
    <property type="evidence" value="ECO:0007669"/>
    <property type="project" value="UniProtKB-KW"/>
</dbReference>
<keyword evidence="5" id="KW-0328">Glycosyltransferase</keyword>
<keyword evidence="2" id="KW-0812">Transmembrane</keyword>
<dbReference type="OrthoDB" id="103472at2157"/>
<organism evidence="5 8">
    <name type="scientific">Halosegnis rubeus</name>
    <dbReference type="NCBI Taxonomy" id="2212850"/>
    <lineage>
        <taxon>Archaea</taxon>
        <taxon>Methanobacteriati</taxon>
        <taxon>Methanobacteriota</taxon>
        <taxon>Stenosarchaea group</taxon>
        <taxon>Halobacteria</taxon>
        <taxon>Halobacteriales</taxon>
        <taxon>Natronomonadaceae</taxon>
        <taxon>Halosegnis</taxon>
    </lineage>
</organism>
<dbReference type="EMBL" id="QJOW01000009">
    <property type="protein sequence ID" value="KAB7512719.1"/>
    <property type="molecule type" value="Genomic_DNA"/>
</dbReference>
<sequence length="327" mass="35387">MNPAEVCVLLPAMNEAETVGSVVAGFRDVGFDEVLVVDGGSDDDTRARARDAGARVVEQCGHGKGQAIRQAIDEEIHRPVVLMADADGTYDPADAERMLDPIQHGRADHVIGDRFANLEPGAMTRLNKIGNRLANRVFGVIHGERLSDILSGYRAFTRRSFQRYALSADGFGIETELSVEAVKHGTTVEVVPVTYRARPAGSETNLHPIADGARIFATLYRLAKTSNPLFYFGSVGTVSLLAGLVIAVYVGVEWFLRTPPVSHEALTVVGAAAVILGVQLLVFGVLSDVIITANREQTRRMEQLVERLADEEEPESPPKRKTAGSDE</sequence>
<dbReference type="SUPFAM" id="SSF53448">
    <property type="entry name" value="Nucleotide-diphospho-sugar transferases"/>
    <property type="match status" value="1"/>
</dbReference>
<dbReference type="PANTHER" id="PTHR48090">
    <property type="entry name" value="UNDECAPRENYL-PHOSPHATE 4-DEOXY-4-FORMAMIDO-L-ARABINOSE TRANSFERASE-RELATED"/>
    <property type="match status" value="1"/>
</dbReference>